<accession>A0ABR1HS75</accession>
<protein>
    <submittedName>
        <fullName evidence="2">Uncharacterized protein</fullName>
    </submittedName>
</protein>
<reference evidence="2 3" key="1">
    <citation type="journal article" date="2025" name="Microbiol. Resour. Announc.">
        <title>Draft genome sequences for Neonectria magnoliae and Neonectria punicea, canker pathogens of Liriodendron tulipifera and Acer saccharum in West Virginia.</title>
        <authorList>
            <person name="Petronek H.M."/>
            <person name="Kasson M.T."/>
            <person name="Metheny A.M."/>
            <person name="Stauder C.M."/>
            <person name="Lovett B."/>
            <person name="Lynch S.C."/>
            <person name="Garnas J.R."/>
            <person name="Kasson L.R."/>
            <person name="Stajich J.E."/>
        </authorList>
    </citation>
    <scope>NUCLEOTIDE SEQUENCE [LARGE SCALE GENOMIC DNA]</scope>
    <source>
        <strain evidence="2 3">NRRL 64653</strain>
    </source>
</reference>
<evidence type="ECO:0000313" key="3">
    <source>
        <dbReference type="Proteomes" id="UP001498476"/>
    </source>
</evidence>
<organism evidence="2 3">
    <name type="scientific">Neonectria punicea</name>
    <dbReference type="NCBI Taxonomy" id="979145"/>
    <lineage>
        <taxon>Eukaryota</taxon>
        <taxon>Fungi</taxon>
        <taxon>Dikarya</taxon>
        <taxon>Ascomycota</taxon>
        <taxon>Pezizomycotina</taxon>
        <taxon>Sordariomycetes</taxon>
        <taxon>Hypocreomycetidae</taxon>
        <taxon>Hypocreales</taxon>
        <taxon>Nectriaceae</taxon>
        <taxon>Neonectria</taxon>
    </lineage>
</organism>
<feature type="chain" id="PRO_5045161855" evidence="1">
    <location>
        <begin position="24"/>
        <end position="178"/>
    </location>
</feature>
<keyword evidence="3" id="KW-1185">Reference proteome</keyword>
<proteinExistence type="predicted"/>
<gene>
    <name evidence="2" type="ORF">QQX98_001031</name>
</gene>
<keyword evidence="1" id="KW-0732">Signal</keyword>
<dbReference type="PANTHER" id="PTHR40619:SF3">
    <property type="entry name" value="FUNGAL STAND N-TERMINAL GOODBYE DOMAIN-CONTAINING PROTEIN"/>
    <property type="match status" value="1"/>
</dbReference>
<name>A0ABR1HS75_9HYPO</name>
<evidence type="ECO:0000313" key="2">
    <source>
        <dbReference type="EMBL" id="KAK7423573.1"/>
    </source>
</evidence>
<sequence length="178" mass="19796">MAFRRSSRIVSLVFFCGCHLLRDECHGGAAMILSLVAQLLQQVPSHIVPLDPGMPLDAIGSGDIQHLCRLFVHLMRQLPPGMTVFCLIDGIDVYEREEYFQGMAEVVRFLLALVKEGNQAPGGRFKLLLTSPNTTLIVRKEFDPEPETLLHLAGLPRAGGLGMVRLHEQLGLEVEDRR</sequence>
<dbReference type="Proteomes" id="UP001498476">
    <property type="component" value="Unassembled WGS sequence"/>
</dbReference>
<evidence type="ECO:0000256" key="1">
    <source>
        <dbReference type="SAM" id="SignalP"/>
    </source>
</evidence>
<comment type="caution">
    <text evidence="2">The sequence shown here is derived from an EMBL/GenBank/DDBJ whole genome shotgun (WGS) entry which is preliminary data.</text>
</comment>
<feature type="signal peptide" evidence="1">
    <location>
        <begin position="1"/>
        <end position="23"/>
    </location>
</feature>
<dbReference type="EMBL" id="JAZAVJ010000009">
    <property type="protein sequence ID" value="KAK7423573.1"/>
    <property type="molecule type" value="Genomic_DNA"/>
</dbReference>
<dbReference type="PANTHER" id="PTHR40619">
    <property type="entry name" value="FUNGAL STAND N-TERMINAL GOODBYE DOMAIN-CONTAINING PROTEIN"/>
    <property type="match status" value="1"/>
</dbReference>